<evidence type="ECO:0000313" key="1">
    <source>
        <dbReference type="EMBL" id="QLQ31704.1"/>
    </source>
</evidence>
<dbReference type="AlphaFoldDB" id="A0A7L6ARK4"/>
<organism evidence="1 2">
    <name type="scientific">Candidatus Thiothrix singaporensis</name>
    <dbReference type="NCBI Taxonomy" id="2799669"/>
    <lineage>
        <taxon>Bacteria</taxon>
        <taxon>Pseudomonadati</taxon>
        <taxon>Pseudomonadota</taxon>
        <taxon>Gammaproteobacteria</taxon>
        <taxon>Thiotrichales</taxon>
        <taxon>Thiotrichaceae</taxon>
        <taxon>Thiothrix</taxon>
    </lineage>
</organism>
<reference evidence="1" key="1">
    <citation type="submission" date="2020-06" db="EMBL/GenBank/DDBJ databases">
        <title>Analysis procedures for assessing recovery of high quality, complete, closed genomes from Nanopore long read metagenome sequencing.</title>
        <authorList>
            <person name="Bessarab I."/>
            <person name="Arumugam K."/>
            <person name="Haryono M."/>
            <person name="Liu X."/>
            <person name="Roy S."/>
            <person name="Zuniga-Montanez R.E."/>
            <person name="Qiu G."/>
            <person name="Drautz-Moses D.I."/>
            <person name="Law Y.Y."/>
            <person name="Wuertz S."/>
            <person name="Lauro F.M."/>
            <person name="Huson D.H."/>
            <person name="Williams R.B."/>
        </authorList>
    </citation>
    <scope>NUCLEOTIDE SEQUENCE [LARGE SCALE GENOMIC DNA]</scope>
    <source>
        <strain evidence="1">SSD2</strain>
    </source>
</reference>
<name>A0A7L6ARK4_9GAMM</name>
<proteinExistence type="predicted"/>
<accession>A0A7L6ARK4</accession>
<protein>
    <submittedName>
        <fullName evidence="1">Uncharacterized protein</fullName>
    </submittedName>
</protein>
<dbReference type="KEGG" id="this:HZT40_08985"/>
<dbReference type="Proteomes" id="UP000510621">
    <property type="component" value="Chromosome"/>
</dbReference>
<dbReference type="EMBL" id="CP059265">
    <property type="protein sequence ID" value="QLQ31704.1"/>
    <property type="molecule type" value="Genomic_DNA"/>
</dbReference>
<evidence type="ECO:0000313" key="2">
    <source>
        <dbReference type="Proteomes" id="UP000510621"/>
    </source>
</evidence>
<keyword evidence="2" id="KW-1185">Reference proteome</keyword>
<gene>
    <name evidence="1" type="ORF">HZT40_08985</name>
</gene>
<sequence>MPRQDLSPEIPPQLAFVEHHLPIAKSGEFTLTFKQELKVSYPPLPRLVLADKVLAVLKSPLPWWCRASVLH</sequence>